<dbReference type="GO" id="GO:0007165">
    <property type="term" value="P:signal transduction"/>
    <property type="evidence" value="ECO:0007669"/>
    <property type="project" value="UniProtKB-KW"/>
</dbReference>
<protein>
    <submittedName>
        <fullName evidence="13">Methyl-accepting chemotaxis protein</fullName>
    </submittedName>
</protein>
<dbReference type="CDD" id="cd00130">
    <property type="entry name" value="PAS"/>
    <property type="match status" value="1"/>
</dbReference>
<evidence type="ECO:0000313" key="14">
    <source>
        <dbReference type="Proteomes" id="UP000245390"/>
    </source>
</evidence>
<dbReference type="SMART" id="SM00304">
    <property type="entry name" value="HAMP"/>
    <property type="match status" value="2"/>
</dbReference>
<dbReference type="InterPro" id="IPR003660">
    <property type="entry name" value="HAMP_dom"/>
</dbReference>
<feature type="domain" description="HAMP" evidence="12">
    <location>
        <begin position="670"/>
        <end position="722"/>
    </location>
</feature>
<evidence type="ECO:0000256" key="9">
    <source>
        <dbReference type="SAM" id="Phobius"/>
    </source>
</evidence>
<keyword evidence="14" id="KW-1185">Reference proteome</keyword>
<dbReference type="PROSITE" id="PS50112">
    <property type="entry name" value="PAS"/>
    <property type="match status" value="1"/>
</dbReference>
<dbReference type="GO" id="GO:0006935">
    <property type="term" value="P:chemotaxis"/>
    <property type="evidence" value="ECO:0007669"/>
    <property type="project" value="UniProtKB-KW"/>
</dbReference>
<evidence type="ECO:0000313" key="13">
    <source>
        <dbReference type="EMBL" id="PWK57144.1"/>
    </source>
</evidence>
<dbReference type="Pfam" id="PF00015">
    <property type="entry name" value="MCPsignal"/>
    <property type="match status" value="1"/>
</dbReference>
<keyword evidence="3" id="KW-0145">Chemotaxis</keyword>
<keyword evidence="5 9" id="KW-1133">Transmembrane helix</keyword>
<dbReference type="CDD" id="cd11386">
    <property type="entry name" value="MCP_signal"/>
    <property type="match status" value="1"/>
</dbReference>
<dbReference type="OrthoDB" id="354287at2"/>
<evidence type="ECO:0000256" key="4">
    <source>
        <dbReference type="ARBA" id="ARBA00022692"/>
    </source>
</evidence>
<gene>
    <name evidence="13" type="ORF">C8D95_103383</name>
</gene>
<dbReference type="SMART" id="SM00091">
    <property type="entry name" value="PAS"/>
    <property type="match status" value="2"/>
</dbReference>
<evidence type="ECO:0000256" key="3">
    <source>
        <dbReference type="ARBA" id="ARBA00022500"/>
    </source>
</evidence>
<keyword evidence="8" id="KW-0807">Transducer</keyword>
<reference evidence="13 14" key="1">
    <citation type="submission" date="2018-05" db="EMBL/GenBank/DDBJ databases">
        <title>Genomic Encyclopedia of Type Strains, Phase IV (KMG-IV): sequencing the most valuable type-strain genomes for metagenomic binning, comparative biology and taxonomic classification.</title>
        <authorList>
            <person name="Goeker M."/>
        </authorList>
    </citation>
    <scope>NUCLEOTIDE SEQUENCE [LARGE SCALE GENOMIC DNA]</scope>
    <source>
        <strain evidence="13 14">DSM 103371</strain>
    </source>
</reference>
<dbReference type="Pfam" id="PF13426">
    <property type="entry name" value="PAS_9"/>
    <property type="match status" value="1"/>
</dbReference>
<dbReference type="PROSITE" id="PS50885">
    <property type="entry name" value="HAMP"/>
    <property type="match status" value="2"/>
</dbReference>
<dbReference type="PANTHER" id="PTHR43531:SF11">
    <property type="entry name" value="METHYL-ACCEPTING CHEMOTAXIS PROTEIN 3"/>
    <property type="match status" value="1"/>
</dbReference>
<keyword evidence="6 9" id="KW-0472">Membrane</keyword>
<evidence type="ECO:0000256" key="7">
    <source>
        <dbReference type="ARBA" id="ARBA00029447"/>
    </source>
</evidence>
<comment type="subcellular location">
    <subcellularLocation>
        <location evidence="1">Cell membrane</location>
        <topology evidence="1">Multi-pass membrane protein</topology>
    </subcellularLocation>
</comment>
<evidence type="ECO:0000259" key="12">
    <source>
        <dbReference type="PROSITE" id="PS50885"/>
    </source>
</evidence>
<dbReference type="SUPFAM" id="SSF58104">
    <property type="entry name" value="Methyl-accepting chemotaxis protein (MCP) signaling domain"/>
    <property type="match status" value="1"/>
</dbReference>
<dbReference type="FunFam" id="1.10.287.950:FF:000001">
    <property type="entry name" value="Methyl-accepting chemotaxis sensory transducer"/>
    <property type="match status" value="1"/>
</dbReference>
<evidence type="ECO:0000259" key="11">
    <source>
        <dbReference type="PROSITE" id="PS50112"/>
    </source>
</evidence>
<dbReference type="SMART" id="SM00283">
    <property type="entry name" value="MA"/>
    <property type="match status" value="1"/>
</dbReference>
<keyword evidence="2" id="KW-1003">Cell membrane</keyword>
<feature type="transmembrane region" description="Helical" evidence="9">
    <location>
        <begin position="12"/>
        <end position="31"/>
    </location>
</feature>
<dbReference type="InterPro" id="IPR033479">
    <property type="entry name" value="dCache_1"/>
</dbReference>
<evidence type="ECO:0000256" key="6">
    <source>
        <dbReference type="ARBA" id="ARBA00023136"/>
    </source>
</evidence>
<dbReference type="Gene3D" id="1.10.8.500">
    <property type="entry name" value="HAMP domain in histidine kinase"/>
    <property type="match status" value="1"/>
</dbReference>
<feature type="domain" description="PAS" evidence="11">
    <location>
        <begin position="559"/>
        <end position="599"/>
    </location>
</feature>
<evidence type="ECO:0000259" key="10">
    <source>
        <dbReference type="PROSITE" id="PS50111"/>
    </source>
</evidence>
<dbReference type="SUPFAM" id="SSF55785">
    <property type="entry name" value="PYP-like sensor domain (PAS domain)"/>
    <property type="match status" value="1"/>
</dbReference>
<comment type="similarity">
    <text evidence="7">Belongs to the methyl-accepting chemotaxis (MCP) protein family.</text>
</comment>
<evidence type="ECO:0000256" key="2">
    <source>
        <dbReference type="ARBA" id="ARBA00022475"/>
    </source>
</evidence>
<dbReference type="KEGG" id="salo:EF888_10120"/>
<evidence type="ECO:0000256" key="1">
    <source>
        <dbReference type="ARBA" id="ARBA00004651"/>
    </source>
</evidence>
<dbReference type="InterPro" id="IPR004089">
    <property type="entry name" value="MCPsignal_dom"/>
</dbReference>
<dbReference type="Gene3D" id="3.30.450.20">
    <property type="entry name" value="PAS domain"/>
    <property type="match status" value="3"/>
</dbReference>
<feature type="domain" description="HAMP" evidence="12">
    <location>
        <begin position="365"/>
        <end position="418"/>
    </location>
</feature>
<dbReference type="Gene3D" id="1.10.287.950">
    <property type="entry name" value="Methyl-accepting chemotaxis protein"/>
    <property type="match status" value="1"/>
</dbReference>
<proteinExistence type="inferred from homology"/>
<evidence type="ECO:0000256" key="8">
    <source>
        <dbReference type="PROSITE-ProRule" id="PRU00284"/>
    </source>
</evidence>
<feature type="domain" description="Methyl-accepting transducer" evidence="10">
    <location>
        <begin position="727"/>
        <end position="956"/>
    </location>
</feature>
<organism evidence="13 14">
    <name type="scientific">Silicimonas algicola</name>
    <dbReference type="NCBI Taxonomy" id="1826607"/>
    <lineage>
        <taxon>Bacteria</taxon>
        <taxon>Pseudomonadati</taxon>
        <taxon>Pseudomonadota</taxon>
        <taxon>Alphaproteobacteria</taxon>
        <taxon>Rhodobacterales</taxon>
        <taxon>Paracoccaceae</taxon>
    </lineage>
</organism>
<evidence type="ECO:0000256" key="5">
    <source>
        <dbReference type="ARBA" id="ARBA00022989"/>
    </source>
</evidence>
<dbReference type="EMBL" id="QGGV01000003">
    <property type="protein sequence ID" value="PWK57144.1"/>
    <property type="molecule type" value="Genomic_DNA"/>
</dbReference>
<comment type="caution">
    <text evidence="13">The sequence shown here is derived from an EMBL/GenBank/DDBJ whole genome shotgun (WGS) entry which is preliminary data.</text>
</comment>
<dbReference type="GO" id="GO:0005886">
    <property type="term" value="C:plasma membrane"/>
    <property type="evidence" value="ECO:0007669"/>
    <property type="project" value="UniProtKB-SubCell"/>
</dbReference>
<sequence length="982" mass="104017">MFSFLDRVGIGAKLPVLIGLLVAMTIGVSGVQSYLSMRSVLEAEATARLTAIGALHSDRIEELLLKIDEDLEHAAGDLQTALAIRAFHTGFDALDAPRDELQKDIDDNTYPADQRYLLIESPGGRLYDVAHRRFHPIFETLMTAAGYYDVFLFDLEGNVLYSVFKERDFASNVLDGDLRDTGLGQVYRAVLDAEEATVVFSDFAVYGPSNGLPAAFIARPVSDETGARVGVVAFQMPVGEISAAASGHGAGLGETGDSFLVGPDGLLRSDSVRTETNDILKREVRNPALDAAIAGATGTTTYGEGPGATMAYHAPVSYHGTNWVMLTLQSSEEIFAPLGALRMSLLLRSLILLAVAGVASLFVSRNLSRPLVALGTAVRRIAEKDFGTPVPATGRGDEIGAIAQSVDAFRADLAEAEASARDAAFKSAAFEATGGPMLLTDLDLNVVGANAAFSRLVNENASDFEIEGEITLDHLCGMNLTQMSFLPLEVREKMSDFRNLALRKKLSVGKSYVGLLVDLVHDRDGNAIGYVLDLKNQTFQMASEVLVRAIDRQQARLELDLDGTVSAVNDRFCAMLGRSRDDLIGTSGRGLVESIDSPDTDIWAQAVQGEGTTGQFKIIGGTGDRVLDGSFNPVPNQDWKTTGFLVIGVDVTEAQLEIDAAERDRAERQQHLADVVNALSVTLTRVSEGDLTARIDDAFSSEFDQLRVDLNTAVKRLSDAFGAVVDTAQLIDGEAAGIHSSVTELSRRTESQAATLEETAAALQELTASVTSSASGAEAAARIARHARQNAEQSGGIVREAASAMTAIESSSQEVSKIIGVIDQIAFQTNLLALNAGVEAARAGEAGRGFAVVASEVRALAQRCLEASNEITGLINASRDHVRRGVSLVGQAGGALESIAASVLQISDNVGQIAQATGEQSNGLTEINAALSQLDEATQHNAAMAEESTAAAQALAKEANALTATTRRFNIGRSASRELNAA</sequence>
<dbReference type="RefSeq" id="WP_109758888.1">
    <property type="nucleotide sequence ID" value="NZ_CP034588.1"/>
</dbReference>
<dbReference type="SUPFAM" id="SSF158472">
    <property type="entry name" value="HAMP domain-like"/>
    <property type="match status" value="1"/>
</dbReference>
<dbReference type="Proteomes" id="UP000245390">
    <property type="component" value="Unassembled WGS sequence"/>
</dbReference>
<dbReference type="CDD" id="cd06225">
    <property type="entry name" value="HAMP"/>
    <property type="match status" value="1"/>
</dbReference>
<dbReference type="InterPro" id="IPR035965">
    <property type="entry name" value="PAS-like_dom_sf"/>
</dbReference>
<dbReference type="Pfam" id="PF00672">
    <property type="entry name" value="HAMP"/>
    <property type="match status" value="2"/>
</dbReference>
<keyword evidence="4 9" id="KW-0812">Transmembrane</keyword>
<dbReference type="PROSITE" id="PS50111">
    <property type="entry name" value="CHEMOTAXIS_TRANSDUC_2"/>
    <property type="match status" value="1"/>
</dbReference>
<dbReference type="InterPro" id="IPR051310">
    <property type="entry name" value="MCP_chemotaxis"/>
</dbReference>
<name>A0A316G884_9RHOB</name>
<accession>A0A316G884</accession>
<dbReference type="AlphaFoldDB" id="A0A316G884"/>
<dbReference type="Pfam" id="PF02743">
    <property type="entry name" value="dCache_1"/>
    <property type="match status" value="1"/>
</dbReference>
<dbReference type="PANTHER" id="PTHR43531">
    <property type="entry name" value="PROTEIN ICFG"/>
    <property type="match status" value="1"/>
</dbReference>
<dbReference type="InterPro" id="IPR000014">
    <property type="entry name" value="PAS"/>
</dbReference>